<keyword evidence="1" id="KW-1133">Transmembrane helix</keyword>
<evidence type="ECO:0000313" key="2">
    <source>
        <dbReference type="EMBL" id="CAH9084468.1"/>
    </source>
</evidence>
<feature type="transmembrane region" description="Helical" evidence="1">
    <location>
        <begin position="54"/>
        <end position="72"/>
    </location>
</feature>
<dbReference type="EMBL" id="CAMAPF010000046">
    <property type="protein sequence ID" value="CAH9084468.1"/>
    <property type="molecule type" value="Genomic_DNA"/>
</dbReference>
<reference evidence="2" key="1">
    <citation type="submission" date="2022-07" db="EMBL/GenBank/DDBJ databases">
        <authorList>
            <person name="Macas J."/>
            <person name="Novak P."/>
            <person name="Neumann P."/>
        </authorList>
    </citation>
    <scope>NUCLEOTIDE SEQUENCE</scope>
</reference>
<protein>
    <submittedName>
        <fullName evidence="2">Uncharacterized protein</fullName>
    </submittedName>
</protein>
<keyword evidence="1" id="KW-0812">Transmembrane</keyword>
<organism evidence="2 3">
    <name type="scientific">Cuscuta epithymum</name>
    <dbReference type="NCBI Taxonomy" id="186058"/>
    <lineage>
        <taxon>Eukaryota</taxon>
        <taxon>Viridiplantae</taxon>
        <taxon>Streptophyta</taxon>
        <taxon>Embryophyta</taxon>
        <taxon>Tracheophyta</taxon>
        <taxon>Spermatophyta</taxon>
        <taxon>Magnoliopsida</taxon>
        <taxon>eudicotyledons</taxon>
        <taxon>Gunneridae</taxon>
        <taxon>Pentapetalae</taxon>
        <taxon>asterids</taxon>
        <taxon>lamiids</taxon>
        <taxon>Solanales</taxon>
        <taxon>Convolvulaceae</taxon>
        <taxon>Cuscuteae</taxon>
        <taxon>Cuscuta</taxon>
        <taxon>Cuscuta subgen. Cuscuta</taxon>
    </lineage>
</organism>
<accession>A0AAV0CSA6</accession>
<feature type="transmembrane region" description="Helical" evidence="1">
    <location>
        <begin position="92"/>
        <end position="117"/>
    </location>
</feature>
<comment type="caution">
    <text evidence="2">The sequence shown here is derived from an EMBL/GenBank/DDBJ whole genome shotgun (WGS) entry which is preliminary data.</text>
</comment>
<gene>
    <name evidence="2" type="ORF">CEPIT_LOCUS8903</name>
</gene>
<name>A0AAV0CSA6_9ASTE</name>
<feature type="transmembrane region" description="Helical" evidence="1">
    <location>
        <begin position="27"/>
        <end position="47"/>
    </location>
</feature>
<proteinExistence type="predicted"/>
<dbReference type="AlphaFoldDB" id="A0AAV0CSA6"/>
<keyword evidence="3" id="KW-1185">Reference proteome</keyword>
<feature type="transmembrane region" description="Helical" evidence="1">
    <location>
        <begin position="129"/>
        <end position="151"/>
    </location>
</feature>
<evidence type="ECO:0000256" key="1">
    <source>
        <dbReference type="SAM" id="Phobius"/>
    </source>
</evidence>
<dbReference type="Proteomes" id="UP001152523">
    <property type="component" value="Unassembled WGS sequence"/>
</dbReference>
<keyword evidence="1" id="KW-0472">Membrane</keyword>
<sequence length="224" mass="25630">MESQQLHSYHLCFHCCSYYPPHMNSNYTNLSLTGITVTVAILGVILFKRKLMSSHGLILGVWMFVWLFSHAWEATNVSDVSRYPNASTTERVICRTLVASHIVVNVFGLGYWSILGVMEYCRNGENSKLVVFEIGAWFAMFVMSCVEVYVVKMVGERQYGRVSHWYIVGISFICMAENRWRTNKGGGEVIAEDDLLLKSQLIGKMEEAFDEVKRHCMEDSKKLN</sequence>
<evidence type="ECO:0000313" key="3">
    <source>
        <dbReference type="Proteomes" id="UP001152523"/>
    </source>
</evidence>